<name>A0A542XAE6_9MICO</name>
<dbReference type="CDD" id="cd07812">
    <property type="entry name" value="SRPBCC"/>
    <property type="match status" value="1"/>
</dbReference>
<evidence type="ECO:0000313" key="1">
    <source>
        <dbReference type="EMBL" id="TQL32815.1"/>
    </source>
</evidence>
<proteinExistence type="predicted"/>
<reference evidence="1 2" key="1">
    <citation type="submission" date="2019-06" db="EMBL/GenBank/DDBJ databases">
        <title>Sequencing the genomes of 1000 actinobacteria strains.</title>
        <authorList>
            <person name="Klenk H.-P."/>
        </authorList>
    </citation>
    <scope>NUCLEOTIDE SEQUENCE [LARGE SCALE GENOMIC DNA]</scope>
    <source>
        <strain evidence="1 2">DSM 24617</strain>
    </source>
</reference>
<dbReference type="InterPro" id="IPR019587">
    <property type="entry name" value="Polyketide_cyclase/dehydratase"/>
</dbReference>
<sequence>MSNDLHAETVIDASPEQVWAVVSDLKRMSKWSPQTKKMIIRGGPVREGTTTININQAGWRVWPTTAKVTTFEPGRKLAFKVRENHAVWSYELQPLEGGTRTRVIERREAPGGTTKLSHTLIDRFFGGDDNFDATLTRDMNTTLAKIKRTVEQG</sequence>
<dbReference type="OrthoDB" id="6624781at2"/>
<dbReference type="AlphaFoldDB" id="A0A542XAE6"/>
<gene>
    <name evidence="1" type="ORF">FB554_0947</name>
</gene>
<accession>A0A542XAE6</accession>
<dbReference type="SUPFAM" id="SSF55961">
    <property type="entry name" value="Bet v1-like"/>
    <property type="match status" value="1"/>
</dbReference>
<dbReference type="RefSeq" id="WP_142004899.1">
    <property type="nucleotide sequence ID" value="NZ_CAJTBP010000001.1"/>
</dbReference>
<dbReference type="Pfam" id="PF10604">
    <property type="entry name" value="Polyketide_cyc2"/>
    <property type="match status" value="1"/>
</dbReference>
<dbReference type="Proteomes" id="UP000318336">
    <property type="component" value="Unassembled WGS sequence"/>
</dbReference>
<organism evidence="1 2">
    <name type="scientific">Barrientosiimonas humi</name>
    <dbReference type="NCBI Taxonomy" id="999931"/>
    <lineage>
        <taxon>Bacteria</taxon>
        <taxon>Bacillati</taxon>
        <taxon>Actinomycetota</taxon>
        <taxon>Actinomycetes</taxon>
        <taxon>Micrococcales</taxon>
        <taxon>Dermacoccaceae</taxon>
        <taxon>Barrientosiimonas</taxon>
    </lineage>
</organism>
<dbReference type="EMBL" id="VFOK01000001">
    <property type="protein sequence ID" value="TQL32815.1"/>
    <property type="molecule type" value="Genomic_DNA"/>
</dbReference>
<protein>
    <submittedName>
        <fullName evidence="1">Uncharacterized protein YndB with AHSA1/START domain</fullName>
    </submittedName>
</protein>
<comment type="caution">
    <text evidence="1">The sequence shown here is derived from an EMBL/GenBank/DDBJ whole genome shotgun (WGS) entry which is preliminary data.</text>
</comment>
<dbReference type="InterPro" id="IPR023393">
    <property type="entry name" value="START-like_dom_sf"/>
</dbReference>
<evidence type="ECO:0000313" key="2">
    <source>
        <dbReference type="Proteomes" id="UP000318336"/>
    </source>
</evidence>
<dbReference type="Gene3D" id="3.30.530.20">
    <property type="match status" value="1"/>
</dbReference>
<keyword evidence="2" id="KW-1185">Reference proteome</keyword>